<dbReference type="AlphaFoldDB" id="A0A6H0KPR6"/>
<keyword evidence="1" id="KW-0472">Membrane</keyword>
<keyword evidence="1" id="KW-0812">Transmembrane</keyword>
<evidence type="ECO:0000256" key="1">
    <source>
        <dbReference type="SAM" id="Phobius"/>
    </source>
</evidence>
<dbReference type="Proteomes" id="UP000501780">
    <property type="component" value="Chromosome"/>
</dbReference>
<sequence>MKQEDKQYEEWLSELKNKQPILKNPEELTTAILNSISPSPSRSKPGRRKFLIGAWLSGLAAAVLLLLFINDTYLSPIPQQNEYEDWQNSTSFSLPENWKEMGLQEKNNYLSSQFTRHRQLRQTRIIQLIKENRSK</sequence>
<evidence type="ECO:0000313" key="2">
    <source>
        <dbReference type="EMBL" id="QIU95021.1"/>
    </source>
</evidence>
<dbReference type="KEGG" id="bfc:BacF7301_13105"/>
<organism evidence="2 3">
    <name type="scientific">Bacteroides faecium</name>
    <dbReference type="NCBI Taxonomy" id="2715212"/>
    <lineage>
        <taxon>Bacteria</taxon>
        <taxon>Pseudomonadati</taxon>
        <taxon>Bacteroidota</taxon>
        <taxon>Bacteroidia</taxon>
        <taxon>Bacteroidales</taxon>
        <taxon>Bacteroidaceae</taxon>
        <taxon>Bacteroides</taxon>
    </lineage>
</organism>
<gene>
    <name evidence="2" type="ORF">BacF7301_13105</name>
</gene>
<dbReference type="EMBL" id="CP050831">
    <property type="protein sequence ID" value="QIU95021.1"/>
    <property type="molecule type" value="Genomic_DNA"/>
</dbReference>
<dbReference type="RefSeq" id="WP_167963448.1">
    <property type="nucleotide sequence ID" value="NZ_CP050831.1"/>
</dbReference>
<protein>
    <recommendedName>
        <fullName evidence="4">Transmembrane protein</fullName>
    </recommendedName>
</protein>
<keyword evidence="1" id="KW-1133">Transmembrane helix</keyword>
<name>A0A6H0KPR6_9BACE</name>
<proteinExistence type="predicted"/>
<evidence type="ECO:0008006" key="4">
    <source>
        <dbReference type="Google" id="ProtNLM"/>
    </source>
</evidence>
<evidence type="ECO:0000313" key="3">
    <source>
        <dbReference type="Proteomes" id="UP000501780"/>
    </source>
</evidence>
<keyword evidence="3" id="KW-1185">Reference proteome</keyword>
<accession>A0A6H0KPR6</accession>
<feature type="transmembrane region" description="Helical" evidence="1">
    <location>
        <begin position="50"/>
        <end position="69"/>
    </location>
</feature>
<reference evidence="2 3" key="1">
    <citation type="submission" date="2020-03" db="EMBL/GenBank/DDBJ databases">
        <title>Genomic analysis of Bacteroides faecium CBA7301.</title>
        <authorList>
            <person name="Kim J."/>
            <person name="Roh S.W."/>
        </authorList>
    </citation>
    <scope>NUCLEOTIDE SEQUENCE [LARGE SCALE GENOMIC DNA]</scope>
    <source>
        <strain evidence="2 3">CBA7301</strain>
    </source>
</reference>